<keyword evidence="2 5" id="KW-0436">Ligase</keyword>
<dbReference type="PANTHER" id="PTHR43201">
    <property type="entry name" value="ACYL-COA SYNTHETASE"/>
    <property type="match status" value="1"/>
</dbReference>
<dbReference type="GO" id="GO:0008756">
    <property type="term" value="F:o-succinylbenzoate-CoA ligase activity"/>
    <property type="evidence" value="ECO:0007669"/>
    <property type="project" value="UniProtKB-UniRule"/>
</dbReference>
<comment type="pathway">
    <text evidence="5">Quinol/quinone metabolism; 1,4-dihydroxy-2-naphthoate biosynthesis; 1,4-dihydroxy-2-naphthoate from chorismate: step 5/7.</text>
</comment>
<dbReference type="NCBIfam" id="NF002966">
    <property type="entry name" value="PRK03640.1"/>
    <property type="match status" value="1"/>
</dbReference>
<dbReference type="STRING" id="1048340.SAMN05444487_11281"/>
<evidence type="ECO:0000256" key="3">
    <source>
        <dbReference type="ARBA" id="ARBA00022741"/>
    </source>
</evidence>
<evidence type="ECO:0000256" key="5">
    <source>
        <dbReference type="HAMAP-Rule" id="MF_00731"/>
    </source>
</evidence>
<dbReference type="CDD" id="cd05912">
    <property type="entry name" value="OSB_CoA_lg"/>
    <property type="match status" value="1"/>
</dbReference>
<keyword evidence="9" id="KW-1185">Reference proteome</keyword>
<comment type="similarity">
    <text evidence="5">Belongs to the ATP-dependent AMP-binding enzyme family. MenE subfamily.</text>
</comment>
<dbReference type="AlphaFoldDB" id="A0A1H3A0S8"/>
<evidence type="ECO:0000259" key="7">
    <source>
        <dbReference type="Pfam" id="PF13193"/>
    </source>
</evidence>
<evidence type="ECO:0000256" key="4">
    <source>
        <dbReference type="ARBA" id="ARBA00022840"/>
    </source>
</evidence>
<dbReference type="GO" id="GO:0031956">
    <property type="term" value="F:medium-chain fatty acid-CoA ligase activity"/>
    <property type="evidence" value="ECO:0007669"/>
    <property type="project" value="TreeGrafter"/>
</dbReference>
<reference evidence="8 9" key="1">
    <citation type="submission" date="2016-10" db="EMBL/GenBank/DDBJ databases">
        <authorList>
            <person name="de Groot N.N."/>
        </authorList>
    </citation>
    <scope>NUCLEOTIDE SEQUENCE [LARGE SCALE GENOMIC DNA]</scope>
    <source>
        <strain evidence="8 9">DSM 45610</strain>
    </source>
</reference>
<evidence type="ECO:0000313" key="9">
    <source>
        <dbReference type="Proteomes" id="UP000198534"/>
    </source>
</evidence>
<dbReference type="InterPro" id="IPR045851">
    <property type="entry name" value="AMP-bd_C_sf"/>
</dbReference>
<dbReference type="Gene3D" id="3.30.300.30">
    <property type="match status" value="1"/>
</dbReference>
<dbReference type="UniPathway" id="UPA00079"/>
<accession>A0A1H3A0S8</accession>
<protein>
    <recommendedName>
        <fullName evidence="5">2-succinylbenzoate--CoA ligase</fullName>
        <ecNumber evidence="5">6.2.1.26</ecNumber>
    </recommendedName>
    <alternativeName>
        <fullName evidence="5">o-succinylbenzoyl-CoA synthetase</fullName>
        <shortName evidence="5">OSB-CoA synthetase</shortName>
    </alternativeName>
</protein>
<dbReference type="RefSeq" id="WP_245726347.1">
    <property type="nucleotide sequence ID" value="NZ_FNNQ01000012.1"/>
</dbReference>
<dbReference type="SUPFAM" id="SSF56801">
    <property type="entry name" value="Acetyl-CoA synthetase-like"/>
    <property type="match status" value="1"/>
</dbReference>
<feature type="domain" description="AMP-binding enzyme C-terminal" evidence="7">
    <location>
        <begin position="406"/>
        <end position="481"/>
    </location>
</feature>
<dbReference type="InterPro" id="IPR020845">
    <property type="entry name" value="AMP-binding_CS"/>
</dbReference>
<dbReference type="Proteomes" id="UP000198534">
    <property type="component" value="Unassembled WGS sequence"/>
</dbReference>
<dbReference type="InterPro" id="IPR000873">
    <property type="entry name" value="AMP-dep_synth/lig_dom"/>
</dbReference>
<keyword evidence="3 5" id="KW-0547">Nucleotide-binding</keyword>
<evidence type="ECO:0000256" key="2">
    <source>
        <dbReference type="ARBA" id="ARBA00022598"/>
    </source>
</evidence>
<name>A0A1H3A0S8_9BACL</name>
<gene>
    <name evidence="5" type="primary">menE</name>
    <name evidence="8" type="ORF">SAMN05444487_11281</name>
</gene>
<dbReference type="GO" id="GO:0009234">
    <property type="term" value="P:menaquinone biosynthetic process"/>
    <property type="evidence" value="ECO:0007669"/>
    <property type="project" value="UniProtKB-UniRule"/>
</dbReference>
<dbReference type="InterPro" id="IPR010192">
    <property type="entry name" value="MenE"/>
</dbReference>
<dbReference type="Pfam" id="PF00501">
    <property type="entry name" value="AMP-binding"/>
    <property type="match status" value="1"/>
</dbReference>
<keyword evidence="4 5" id="KW-0067">ATP-binding</keyword>
<dbReference type="InterPro" id="IPR042099">
    <property type="entry name" value="ANL_N_sf"/>
</dbReference>
<keyword evidence="1 5" id="KW-0474">Menaquinone biosynthesis</keyword>
<dbReference type="PROSITE" id="PS00455">
    <property type="entry name" value="AMP_BINDING"/>
    <property type="match status" value="1"/>
</dbReference>
<sequence length="502" mass="56301">MQSPQMKMPLWLDKRAFLTPERPAIEVNGEKWNWAWLNKEAKGIARRLGSIGVSKGERVALLMDNSLNMVAVIHALSYIGAILVPLNNRLAAPEITWQLLDAEAKLLLYDSAFQEKVAQVDVDKTKVMAWSEMLTYVETDIDLQTHIELSDIHTIMYTSGTTGRPKGVILTYGNHWWSATSSMLNLGLNTEDRWLVCTPMFHMSGLSILLRSVVYGITAVIHKDFDPVKVNQAILQEGVTMVSVVSAMLSRMIEGVTMEGYPDHFRCMLLGGGPAPRPLLEKCRERGIPVFQTYGMTETASQVVTLSPEDSLQKLGSAGKALFPTELRIVMGMKDVAPGEEGEILLRGFNVTQGYWKRQDATEKAIQEGWFRTGDIGRLDEEGYLYVLDRRSDLIISGGENVYPAEIEATLLSHSAVVEAGVTGVPDDRWGEVAIGFVCVSQEKNVAEQELILYCENRLARYKIPRRIYFVKELPRNAANKLMRRQLLHLLSRKQDEGVNEE</sequence>
<evidence type="ECO:0000256" key="1">
    <source>
        <dbReference type="ARBA" id="ARBA00022428"/>
    </source>
</evidence>
<dbReference type="Gene3D" id="3.40.50.12780">
    <property type="entry name" value="N-terminal domain of ligase-like"/>
    <property type="match status" value="1"/>
</dbReference>
<dbReference type="GO" id="GO:0005524">
    <property type="term" value="F:ATP binding"/>
    <property type="evidence" value="ECO:0007669"/>
    <property type="project" value="UniProtKB-KW"/>
</dbReference>
<dbReference type="PANTHER" id="PTHR43201:SF5">
    <property type="entry name" value="MEDIUM-CHAIN ACYL-COA LIGASE ACSF2, MITOCHONDRIAL"/>
    <property type="match status" value="1"/>
</dbReference>
<dbReference type="InterPro" id="IPR025110">
    <property type="entry name" value="AMP-bd_C"/>
</dbReference>
<dbReference type="EC" id="6.2.1.26" evidence="5"/>
<dbReference type="Pfam" id="PF13193">
    <property type="entry name" value="AMP-binding_C"/>
    <property type="match status" value="1"/>
</dbReference>
<dbReference type="UniPathway" id="UPA01057">
    <property type="reaction ID" value="UER00166"/>
</dbReference>
<feature type="domain" description="AMP-dependent synthetase/ligase" evidence="6">
    <location>
        <begin position="13"/>
        <end position="356"/>
    </location>
</feature>
<evidence type="ECO:0000313" key="8">
    <source>
        <dbReference type="EMBL" id="SDX23183.1"/>
    </source>
</evidence>
<comment type="pathway">
    <text evidence="5">Quinol/quinone metabolism; menaquinone biosynthesis.</text>
</comment>
<evidence type="ECO:0000259" key="6">
    <source>
        <dbReference type="Pfam" id="PF00501"/>
    </source>
</evidence>
<dbReference type="NCBIfam" id="TIGR01923">
    <property type="entry name" value="menE"/>
    <property type="match status" value="1"/>
</dbReference>
<comment type="function">
    <text evidence="5">Converts 2-succinylbenzoate (OSB) to 2-succinylbenzoyl-CoA (OSB-CoA).</text>
</comment>
<dbReference type="FunFam" id="3.30.300.30:FF:000008">
    <property type="entry name" value="2,3-dihydroxybenzoate-AMP ligase"/>
    <property type="match status" value="1"/>
</dbReference>
<dbReference type="HAMAP" id="MF_00731">
    <property type="entry name" value="MenE"/>
    <property type="match status" value="1"/>
</dbReference>
<organism evidence="8 9">
    <name type="scientific">Marininema mesophilum</name>
    <dbReference type="NCBI Taxonomy" id="1048340"/>
    <lineage>
        <taxon>Bacteria</taxon>
        <taxon>Bacillati</taxon>
        <taxon>Bacillota</taxon>
        <taxon>Bacilli</taxon>
        <taxon>Bacillales</taxon>
        <taxon>Thermoactinomycetaceae</taxon>
        <taxon>Marininema</taxon>
    </lineage>
</organism>
<proteinExistence type="inferred from homology"/>
<comment type="catalytic activity">
    <reaction evidence="5">
        <text>2-succinylbenzoate + ATP + CoA = 2-succinylbenzoyl-CoA + AMP + diphosphate</text>
        <dbReference type="Rhea" id="RHEA:17009"/>
        <dbReference type="ChEBI" id="CHEBI:18325"/>
        <dbReference type="ChEBI" id="CHEBI:30616"/>
        <dbReference type="ChEBI" id="CHEBI:33019"/>
        <dbReference type="ChEBI" id="CHEBI:57287"/>
        <dbReference type="ChEBI" id="CHEBI:57364"/>
        <dbReference type="ChEBI" id="CHEBI:456215"/>
        <dbReference type="EC" id="6.2.1.26"/>
    </reaction>
</comment>
<dbReference type="GO" id="GO:0006631">
    <property type="term" value="P:fatty acid metabolic process"/>
    <property type="evidence" value="ECO:0007669"/>
    <property type="project" value="TreeGrafter"/>
</dbReference>
<dbReference type="EMBL" id="FNNQ01000012">
    <property type="protein sequence ID" value="SDX23183.1"/>
    <property type="molecule type" value="Genomic_DNA"/>
</dbReference>